<dbReference type="Gene3D" id="1.20.120.350">
    <property type="entry name" value="Voltage-gated potassium channels. Chain C"/>
    <property type="match status" value="1"/>
</dbReference>
<reference evidence="17 18" key="1">
    <citation type="journal article" date="2018" name="Genome Biol. Evol.">
        <title>Multiple Roots of Fruiting Body Formation in Amoebozoa.</title>
        <authorList>
            <person name="Hillmann F."/>
            <person name="Forbes G."/>
            <person name="Novohradska S."/>
            <person name="Ferling I."/>
            <person name="Riege K."/>
            <person name="Groth M."/>
            <person name="Westermann M."/>
            <person name="Marz M."/>
            <person name="Spaller T."/>
            <person name="Winckler T."/>
            <person name="Schaap P."/>
            <person name="Glockner G."/>
        </authorList>
    </citation>
    <scope>NUCLEOTIDE SEQUENCE [LARGE SCALE GENOMIC DNA]</scope>
    <source>
        <strain evidence="17 18">Jena</strain>
    </source>
</reference>
<gene>
    <name evidence="17" type="ORF">PROFUN_14690</name>
</gene>
<evidence type="ECO:0000256" key="8">
    <source>
        <dbReference type="ARBA" id="ARBA00023065"/>
    </source>
</evidence>
<feature type="transmembrane region" description="Helical" evidence="13">
    <location>
        <begin position="159"/>
        <end position="177"/>
    </location>
</feature>
<sequence>MGVEDVLDVGVNERHFWGLTPILAILLPLVTGTILIISGRFIKSLIRVLRSRDVPRSQFLKEMKTLYMQRPHLIKKHSKYSPYSVRTFFSSSTPGAWWNIFQIFLTIMSVTFYVVESYYSRSINFEKSGWMLTIEIVIAALFTLDYLIHFYGAEDRLKYFWSVGALVDLLTVIPVIIDLINNNSLGDDTLKILRAVRIFRLQKALQLTVSATILMVIESLPFHDALYLITVTFTTVGYGDLSPHTAEGRVIMIVLILISFFVLSYQTSLLISAISEKSPYDSGLPKPRAVSRKHVVIFGEFTVITIKEIFREFLHQSHRSHNRIVVYSPHEPPKEIQQILKVPFFQQNVTWLRRSSDVQNDMQRIRIADAAACFMSSDPFNDSSELGDTDLILQCIAVKSFAKDIPIYAQVLRSEVAMNLRYYPRLQTVPWGEIIMSMLGQNCLWPGFSVLIMNLIRTNSSPKPGSREAKQRPPWLNEYVLGASNGISKGKLPAFFFGKTYQEAATFLFARFQVTLVALEVSPSNSSDSTRTTKINPIGYVINPGDEGFMICPTEDTVASITSYKREKDEQLDTGRIDSAFFVPGIRKLVDFANLFDEEETVVEGELVTFEDMSTGTPTNRSMEGRRASRNSEGERDSRTSISSPPRPSISAEYALTHSQTEQKSSNDMRDMFHASSESATLESRSLDRVTFTNHIVIVGPIHEEYSHLILTLRRKNLPEMHKVVLVHHEADENEWMGPGYFPEVYFFLGDIEKDHSLLNLSKCQTLLILSDPSLRKVSTVYDAHTIILVRTLQNMYRGINIISEIAHPSSGRLLPGGEDVPSYKQKFKWYQGWNPTEMLADDDSALNLSSGSVVAPTLIFNALLAQSYYHPHLVHIVQLLVVGAKPGLDVSSNIRLMSLPDNLHDRSYGYLFHQLITECKMIPIALYRYRSRGKPFVFTNPPPSTYINSEDKIFVLAPNSAPNKPPILS</sequence>
<keyword evidence="18" id="KW-1185">Reference proteome</keyword>
<keyword evidence="8" id="KW-0406">Ion transport</keyword>
<proteinExistence type="predicted"/>
<evidence type="ECO:0000256" key="5">
    <source>
        <dbReference type="ARBA" id="ARBA00022826"/>
    </source>
</evidence>
<feature type="transmembrane region" description="Helical" evidence="13">
    <location>
        <begin position="96"/>
        <end position="115"/>
    </location>
</feature>
<evidence type="ECO:0000256" key="9">
    <source>
        <dbReference type="ARBA" id="ARBA00023136"/>
    </source>
</evidence>
<keyword evidence="10" id="KW-0407">Ion channel</keyword>
<dbReference type="OrthoDB" id="16572at2759"/>
<keyword evidence="7 13" id="KW-1133">Transmembrane helix</keyword>
<dbReference type="InterPro" id="IPR027359">
    <property type="entry name" value="Volt_channel_dom_sf"/>
</dbReference>
<evidence type="ECO:0000256" key="4">
    <source>
        <dbReference type="ARBA" id="ARBA00022692"/>
    </source>
</evidence>
<evidence type="ECO:0000313" key="18">
    <source>
        <dbReference type="Proteomes" id="UP000241769"/>
    </source>
</evidence>
<keyword evidence="3" id="KW-0633">Potassium transport</keyword>
<dbReference type="GO" id="GO:0005267">
    <property type="term" value="F:potassium channel activity"/>
    <property type="evidence" value="ECO:0007669"/>
    <property type="project" value="UniProtKB-KW"/>
</dbReference>
<dbReference type="InterPro" id="IPR013099">
    <property type="entry name" value="K_chnl_dom"/>
</dbReference>
<evidence type="ECO:0000256" key="7">
    <source>
        <dbReference type="ARBA" id="ARBA00022989"/>
    </source>
</evidence>
<dbReference type="Gene3D" id="3.40.50.720">
    <property type="entry name" value="NAD(P)-binding Rossmann-like Domain"/>
    <property type="match status" value="2"/>
</dbReference>
<dbReference type="SUPFAM" id="SSF81324">
    <property type="entry name" value="Voltage-gated potassium channels"/>
    <property type="match status" value="1"/>
</dbReference>
<dbReference type="Proteomes" id="UP000241769">
    <property type="component" value="Unassembled WGS sequence"/>
</dbReference>
<evidence type="ECO:0000256" key="1">
    <source>
        <dbReference type="ARBA" id="ARBA00004141"/>
    </source>
</evidence>
<keyword evidence="5" id="KW-0631">Potassium channel</keyword>
<evidence type="ECO:0000256" key="3">
    <source>
        <dbReference type="ARBA" id="ARBA00022538"/>
    </source>
</evidence>
<feature type="transmembrane region" description="Helical" evidence="13">
    <location>
        <begin position="127"/>
        <end position="147"/>
    </location>
</feature>
<evidence type="ECO:0000313" key="17">
    <source>
        <dbReference type="EMBL" id="PRP77001.1"/>
    </source>
</evidence>
<accession>A0A2P6MZ64</accession>
<feature type="compositionally biased region" description="Polar residues" evidence="12">
    <location>
        <begin position="612"/>
        <end position="622"/>
    </location>
</feature>
<evidence type="ECO:0000259" key="14">
    <source>
        <dbReference type="Pfam" id="PF03493"/>
    </source>
</evidence>
<dbReference type="Gene3D" id="1.10.287.70">
    <property type="match status" value="1"/>
</dbReference>
<dbReference type="Pfam" id="PF07885">
    <property type="entry name" value="Ion_trans_2"/>
    <property type="match status" value="1"/>
</dbReference>
<dbReference type="InterPro" id="IPR003929">
    <property type="entry name" value="K_chnl_BK_asu"/>
</dbReference>
<name>A0A2P6MZ64_9EUKA</name>
<dbReference type="GO" id="GO:0016020">
    <property type="term" value="C:membrane"/>
    <property type="evidence" value="ECO:0007669"/>
    <property type="project" value="UniProtKB-SubCell"/>
</dbReference>
<organism evidence="17 18">
    <name type="scientific">Planoprotostelium fungivorum</name>
    <dbReference type="NCBI Taxonomy" id="1890364"/>
    <lineage>
        <taxon>Eukaryota</taxon>
        <taxon>Amoebozoa</taxon>
        <taxon>Evosea</taxon>
        <taxon>Variosea</taxon>
        <taxon>Cavosteliida</taxon>
        <taxon>Cavosteliaceae</taxon>
        <taxon>Planoprotostelium</taxon>
    </lineage>
</organism>
<dbReference type="AlphaFoldDB" id="A0A2P6MZ64"/>
<feature type="domain" description="RCK N-terminal" evidence="16">
    <location>
        <begin position="292"/>
        <end position="408"/>
    </location>
</feature>
<evidence type="ECO:0000256" key="10">
    <source>
        <dbReference type="ARBA" id="ARBA00023303"/>
    </source>
</evidence>
<evidence type="ECO:0000259" key="16">
    <source>
        <dbReference type="Pfam" id="PF22614"/>
    </source>
</evidence>
<dbReference type="PANTHER" id="PTHR10027">
    <property type="entry name" value="CALCIUM-ACTIVATED POTASSIUM CHANNEL ALPHA CHAIN"/>
    <property type="match status" value="1"/>
</dbReference>
<dbReference type="InterPro" id="IPR047871">
    <property type="entry name" value="K_chnl_Slo-like"/>
</dbReference>
<keyword evidence="9 13" id="KW-0472">Membrane</keyword>
<evidence type="ECO:0000256" key="6">
    <source>
        <dbReference type="ARBA" id="ARBA00022958"/>
    </source>
</evidence>
<dbReference type="PANTHER" id="PTHR10027:SF10">
    <property type="entry name" value="SLOWPOKE 2, ISOFORM D"/>
    <property type="match status" value="1"/>
</dbReference>
<dbReference type="Pfam" id="PF03493">
    <property type="entry name" value="BK_channel_a"/>
    <property type="match status" value="1"/>
</dbReference>
<comment type="subcellular location">
    <subcellularLocation>
        <location evidence="1">Membrane</location>
        <topology evidence="1">Multi-pass membrane protein</topology>
    </subcellularLocation>
</comment>
<feature type="transmembrane region" description="Helical" evidence="13">
    <location>
        <begin position="253"/>
        <end position="274"/>
    </location>
</feature>
<dbReference type="Pfam" id="PF22614">
    <property type="entry name" value="Slo-like_RCK"/>
    <property type="match status" value="2"/>
</dbReference>
<feature type="domain" description="Calcium-activated potassium channel BK alpha subunit" evidence="14">
    <location>
        <begin position="432"/>
        <end position="519"/>
    </location>
</feature>
<keyword evidence="2" id="KW-0813">Transport</keyword>
<evidence type="ECO:0000256" key="2">
    <source>
        <dbReference type="ARBA" id="ARBA00022448"/>
    </source>
</evidence>
<feature type="domain" description="RCK N-terminal" evidence="16">
    <location>
        <begin position="692"/>
        <end position="803"/>
    </location>
</feature>
<keyword evidence="6" id="KW-0630">Potassium</keyword>
<feature type="compositionally biased region" description="Basic and acidic residues" evidence="12">
    <location>
        <begin position="623"/>
        <end position="639"/>
    </location>
</feature>
<dbReference type="EMBL" id="MDYQ01000287">
    <property type="protein sequence ID" value="PRP77001.1"/>
    <property type="molecule type" value="Genomic_DNA"/>
</dbReference>
<evidence type="ECO:0000256" key="13">
    <source>
        <dbReference type="SAM" id="Phobius"/>
    </source>
</evidence>
<dbReference type="InterPro" id="IPR003148">
    <property type="entry name" value="RCK_N"/>
</dbReference>
<evidence type="ECO:0000259" key="15">
    <source>
        <dbReference type="Pfam" id="PF07885"/>
    </source>
</evidence>
<feature type="region of interest" description="Disordered" evidence="12">
    <location>
        <begin position="609"/>
        <end position="650"/>
    </location>
</feature>
<feature type="transmembrane region" description="Helical" evidence="13">
    <location>
        <begin position="16"/>
        <end position="42"/>
    </location>
</feature>
<protein>
    <submittedName>
        <fullName evidence="17">Cation channel family protein</fullName>
    </submittedName>
</protein>
<keyword evidence="4 13" id="KW-0812">Transmembrane</keyword>
<dbReference type="InParanoid" id="A0A2P6MZ64"/>
<evidence type="ECO:0000256" key="11">
    <source>
        <dbReference type="ARBA" id="ARBA00034430"/>
    </source>
</evidence>
<comment type="caution">
    <text evidence="17">The sequence shown here is derived from an EMBL/GenBank/DDBJ whole genome shotgun (WGS) entry which is preliminary data.</text>
</comment>
<feature type="domain" description="Potassium channel" evidence="15">
    <location>
        <begin position="210"/>
        <end position="275"/>
    </location>
</feature>
<evidence type="ECO:0000256" key="12">
    <source>
        <dbReference type="SAM" id="MobiDB-lite"/>
    </source>
</evidence>
<comment type="catalytic activity">
    <reaction evidence="11">
        <text>K(+)(in) = K(+)(out)</text>
        <dbReference type="Rhea" id="RHEA:29463"/>
        <dbReference type="ChEBI" id="CHEBI:29103"/>
    </reaction>
</comment>